<name>A0A5B0PNQ7_PUCGR</name>
<evidence type="ECO:0000313" key="4">
    <source>
        <dbReference type="Proteomes" id="UP000325313"/>
    </source>
</evidence>
<dbReference type="AlphaFoldDB" id="A0A5B0PNQ7"/>
<comment type="caution">
    <text evidence="1">The sequence shown here is derived from an EMBL/GenBank/DDBJ whole genome shotgun (WGS) entry which is preliminary data.</text>
</comment>
<evidence type="ECO:0000313" key="3">
    <source>
        <dbReference type="Proteomes" id="UP000324748"/>
    </source>
</evidence>
<reference evidence="3 4" key="1">
    <citation type="submission" date="2019-05" db="EMBL/GenBank/DDBJ databases">
        <title>Emergence of the Ug99 lineage of the wheat stem rust pathogen through somatic hybridization.</title>
        <authorList>
            <person name="Li F."/>
            <person name="Upadhyaya N.M."/>
            <person name="Sperschneider J."/>
            <person name="Matny O."/>
            <person name="Nguyen-Phuc H."/>
            <person name="Mago R."/>
            <person name="Raley C."/>
            <person name="Miller M.E."/>
            <person name="Silverstein K.A.T."/>
            <person name="Henningsen E."/>
            <person name="Hirsch C.D."/>
            <person name="Visser B."/>
            <person name="Pretorius Z.A."/>
            <person name="Steffenson B.J."/>
            <person name="Schwessinger B."/>
            <person name="Dodds P.N."/>
            <person name="Figueroa M."/>
        </authorList>
    </citation>
    <scope>NUCLEOTIDE SEQUENCE [LARGE SCALE GENOMIC DNA]</scope>
    <source>
        <strain evidence="2">21-0</strain>
        <strain evidence="1 4">Ug99</strain>
    </source>
</reference>
<protein>
    <submittedName>
        <fullName evidence="1">Uncharacterized protein</fullName>
    </submittedName>
</protein>
<organism evidence="1 4">
    <name type="scientific">Puccinia graminis f. sp. tritici</name>
    <dbReference type="NCBI Taxonomy" id="56615"/>
    <lineage>
        <taxon>Eukaryota</taxon>
        <taxon>Fungi</taxon>
        <taxon>Dikarya</taxon>
        <taxon>Basidiomycota</taxon>
        <taxon>Pucciniomycotina</taxon>
        <taxon>Pucciniomycetes</taxon>
        <taxon>Pucciniales</taxon>
        <taxon>Pucciniaceae</taxon>
        <taxon>Puccinia</taxon>
    </lineage>
</organism>
<sequence length="91" mass="10458">MPDEPYPDPANRIESIATRRSRPGLMRIPFAMLYCVSDWVNTESEAMLQVKNSLPILSFSMRQVTSILVHLMEAHRCEDVPLRAQVIYNLP</sequence>
<dbReference type="Proteomes" id="UP000325313">
    <property type="component" value="Unassembled WGS sequence"/>
</dbReference>
<proteinExistence type="predicted"/>
<dbReference type="EMBL" id="VDEP01000338">
    <property type="protein sequence ID" value="KAA1102250.1"/>
    <property type="molecule type" value="Genomic_DNA"/>
</dbReference>
<accession>A0A5B0PNQ7</accession>
<evidence type="ECO:0000313" key="2">
    <source>
        <dbReference type="EMBL" id="KAA1114801.1"/>
    </source>
</evidence>
<gene>
    <name evidence="2" type="ORF">PGT21_023837</name>
    <name evidence="1" type="ORF">PGTUg99_010946</name>
</gene>
<keyword evidence="3" id="KW-1185">Reference proteome</keyword>
<dbReference type="EMBL" id="VSWC01000014">
    <property type="protein sequence ID" value="KAA1114801.1"/>
    <property type="molecule type" value="Genomic_DNA"/>
</dbReference>
<evidence type="ECO:0000313" key="1">
    <source>
        <dbReference type="EMBL" id="KAA1102250.1"/>
    </source>
</evidence>
<dbReference type="Proteomes" id="UP000324748">
    <property type="component" value="Unassembled WGS sequence"/>
</dbReference>